<accession>A0A7T0KDW4</accession>
<keyword evidence="1" id="KW-0472">Membrane</keyword>
<feature type="transmembrane region" description="Helical" evidence="1">
    <location>
        <begin position="217"/>
        <end position="236"/>
    </location>
</feature>
<feature type="transmembrane region" description="Helical" evidence="1">
    <location>
        <begin position="282"/>
        <end position="305"/>
    </location>
</feature>
<feature type="transmembrane region" description="Helical" evidence="1">
    <location>
        <begin position="243"/>
        <end position="262"/>
    </location>
</feature>
<dbReference type="PANTHER" id="PTHR41771">
    <property type="entry name" value="MEMBRANE PROTEIN-RELATED"/>
    <property type="match status" value="1"/>
</dbReference>
<dbReference type="KEGG" id="cliz:G7Y31_10815"/>
<evidence type="ECO:0000313" key="3">
    <source>
        <dbReference type="Proteomes" id="UP000594681"/>
    </source>
</evidence>
<dbReference type="Proteomes" id="UP000594681">
    <property type="component" value="Chromosome"/>
</dbReference>
<reference evidence="2 3" key="1">
    <citation type="submission" date="2020-11" db="EMBL/GenBank/DDBJ databases">
        <title>Corynebacterium sp. ZJ-599.</title>
        <authorList>
            <person name="Zhou J."/>
        </authorList>
    </citation>
    <scope>NUCLEOTIDE SEQUENCE [LARGE SCALE GENOMIC DNA]</scope>
    <source>
        <strain evidence="2 3">ZJ-599</strain>
    </source>
</reference>
<dbReference type="PANTHER" id="PTHR41771:SF1">
    <property type="entry name" value="MEMBRANE PROTEIN"/>
    <property type="match status" value="1"/>
</dbReference>
<feature type="transmembrane region" description="Helical" evidence="1">
    <location>
        <begin position="25"/>
        <end position="48"/>
    </location>
</feature>
<proteinExistence type="predicted"/>
<feature type="transmembrane region" description="Helical" evidence="1">
    <location>
        <begin position="388"/>
        <end position="410"/>
    </location>
</feature>
<feature type="transmembrane region" description="Helical" evidence="1">
    <location>
        <begin position="346"/>
        <end position="368"/>
    </location>
</feature>
<sequence>MAKHSAPSSRSSRPRRAGVVVHSPWRIGLISLLAVALIATLTGLVLLWPRSEPQEHVSPEFTRTYALNQPQVTGTVEYTDSNLCHSPATGLAFDTPPMRPAAEEPADCARSFITLTSGQNAGRNTQLVFWGVAGDPTLEAGDEILLSESTDEEGTVRYSFADYQRSGELWMWAAIIAIIIIAFAAWQGVRSLVGLGYTLGVVFVFLLPALIEGSQPLFVGIVACATIVLVAIPLVHGVNWKSASALGGSLTTLALAALVAWATIDSTRLEGFSSEDNLKLLLYLPSVSIVGVLLCGFIIGALGGLNDVAIAQASTITELYAADPKARPGQLFVSAMKVGRDHIGSMVYTIVLSYTGATLPLLILISAAERPLGQVLTSDLVATELLRSGVGAVALTLTVPITTFIAALTVPDRRPTAIVSQTDPA</sequence>
<dbReference type="RefSeq" id="WP_165007453.1">
    <property type="nucleotide sequence ID" value="NZ_CP064954.1"/>
</dbReference>
<keyword evidence="1" id="KW-0812">Transmembrane</keyword>
<dbReference type="AlphaFoldDB" id="A0A7T0KDW4"/>
<dbReference type="Pfam" id="PF07907">
    <property type="entry name" value="YibE_F"/>
    <property type="match status" value="1"/>
</dbReference>
<evidence type="ECO:0000313" key="2">
    <source>
        <dbReference type="EMBL" id="QPK78981.1"/>
    </source>
</evidence>
<gene>
    <name evidence="2" type="ORF">G7Y31_10815</name>
</gene>
<keyword evidence="1" id="KW-1133">Transmembrane helix</keyword>
<feature type="transmembrane region" description="Helical" evidence="1">
    <location>
        <begin position="169"/>
        <end position="186"/>
    </location>
</feature>
<name>A0A7T0KDW4_9CORY</name>
<dbReference type="InterPro" id="IPR012507">
    <property type="entry name" value="YibE_F"/>
</dbReference>
<dbReference type="EMBL" id="CP064954">
    <property type="protein sequence ID" value="QPK78981.1"/>
    <property type="molecule type" value="Genomic_DNA"/>
</dbReference>
<evidence type="ECO:0000256" key="1">
    <source>
        <dbReference type="SAM" id="Phobius"/>
    </source>
</evidence>
<organism evidence="2 3">
    <name type="scientific">Corynebacterium lizhenjunii</name>
    <dbReference type="NCBI Taxonomy" id="2709394"/>
    <lineage>
        <taxon>Bacteria</taxon>
        <taxon>Bacillati</taxon>
        <taxon>Actinomycetota</taxon>
        <taxon>Actinomycetes</taxon>
        <taxon>Mycobacteriales</taxon>
        <taxon>Corynebacteriaceae</taxon>
        <taxon>Corynebacterium</taxon>
    </lineage>
</organism>
<protein>
    <submittedName>
        <fullName evidence="2">YibE/F family protein</fullName>
    </submittedName>
</protein>
<feature type="transmembrane region" description="Helical" evidence="1">
    <location>
        <begin position="193"/>
        <end position="211"/>
    </location>
</feature>
<keyword evidence="3" id="KW-1185">Reference proteome</keyword>